<dbReference type="GO" id="GO:0016042">
    <property type="term" value="P:lipid catabolic process"/>
    <property type="evidence" value="ECO:0007669"/>
    <property type="project" value="UniProtKB-UniRule"/>
</dbReference>
<dbReference type="EMBL" id="FQYN01000006">
    <property type="protein sequence ID" value="SHJ37085.1"/>
    <property type="molecule type" value="Genomic_DNA"/>
</dbReference>
<comment type="caution">
    <text evidence="2">Lacks conserved residue(s) required for the propagation of feature annotation.</text>
</comment>
<protein>
    <submittedName>
        <fullName evidence="5">Patatin-like phospholipase</fullName>
    </submittedName>
</protein>
<keyword evidence="6" id="KW-1185">Reference proteome</keyword>
<evidence type="ECO:0000256" key="2">
    <source>
        <dbReference type="PROSITE-ProRule" id="PRU01161"/>
    </source>
</evidence>
<dbReference type="Pfam" id="PF01734">
    <property type="entry name" value="Patatin"/>
    <property type="match status" value="1"/>
</dbReference>
<evidence type="ECO:0000259" key="4">
    <source>
        <dbReference type="PROSITE" id="PS51635"/>
    </source>
</evidence>
<feature type="domain" description="PNPLA" evidence="4">
    <location>
        <begin position="38"/>
        <end position="342"/>
    </location>
</feature>
<evidence type="ECO:0000313" key="6">
    <source>
        <dbReference type="Proteomes" id="UP000184418"/>
    </source>
</evidence>
<dbReference type="AlphaFoldDB" id="A0A1M6IRR2"/>
<dbReference type="STRING" id="1121955.SAMN02745146_2946"/>
<dbReference type="Proteomes" id="UP000184418">
    <property type="component" value="Unassembled WGS sequence"/>
</dbReference>
<proteinExistence type="predicted"/>
<sequence>METMSLPTTATSAATDAATQPDSGGTSQPVPPIFEIGLVMAGAISAGAYTAGVINFLFEALDNWYNPALQQEAFGWPEAKPIHQVRLKTMGGASAGGMCAALTAVAVLDGNTSRFYDAWVHKIDIRALLDTSDLNRYGNLEELESLLNCTVLQTIADEALTLPASPRWPDWLGKQLDFYLTLTNLNGLTYEVTQTGGATQRFTDHAEHIQFRLRQPASASQPTPNDIAATTSTPIAPNVSLKVLPVSVPTAPLTPNETANWELLKTAALATGAFPIALLNRQLSFTNQHYDHYQPWWQKEPTRPAHVRRHGAPSQDSPYTNGAPYLFVDGGMTDNEPLNLVRRTLIADGKNKPEGKKADRAVLLIDPFPSNMEDGLYAPLGRKMREVIPALYTALQNQARFRTEDLLRALDLDVHNRFVVAPIREGRQGKQPHLAGATVGAFGGFLHQAFREHDYQLGRRNCQRFLRQWFTLPADPAPGGENNALFANWHQHLSTEQIAKWHANRPDGIGGPRLPILPLLGSSAVEVPAPAWSSARMAASVLDGEISRLLRARIDRLLRLLPSQFPKQGAAKWWLRLNYWVAKGRVLDTLHAKAMHEIREELREVDLLQ</sequence>
<keyword evidence="2" id="KW-0442">Lipid degradation</keyword>
<feature type="active site" description="Nucleophile" evidence="2">
    <location>
        <position position="94"/>
    </location>
</feature>
<dbReference type="InterPro" id="IPR002641">
    <property type="entry name" value="PNPLA_dom"/>
</dbReference>
<keyword evidence="2" id="KW-0378">Hydrolase</keyword>
<keyword evidence="1 2" id="KW-0443">Lipid metabolism</keyword>
<accession>A0A1M6IRR2</accession>
<evidence type="ECO:0000313" key="5">
    <source>
        <dbReference type="EMBL" id="SHJ37085.1"/>
    </source>
</evidence>
<dbReference type="GO" id="GO:0016787">
    <property type="term" value="F:hydrolase activity"/>
    <property type="evidence" value="ECO:0007669"/>
    <property type="project" value="UniProtKB-UniRule"/>
</dbReference>
<organism evidence="5 6">
    <name type="scientific">Hymenobacter daecheongensis DSM 21074</name>
    <dbReference type="NCBI Taxonomy" id="1121955"/>
    <lineage>
        <taxon>Bacteria</taxon>
        <taxon>Pseudomonadati</taxon>
        <taxon>Bacteroidota</taxon>
        <taxon>Cytophagia</taxon>
        <taxon>Cytophagales</taxon>
        <taxon>Hymenobacteraceae</taxon>
        <taxon>Hymenobacter</taxon>
    </lineage>
</organism>
<dbReference type="InterPro" id="IPR016035">
    <property type="entry name" value="Acyl_Trfase/lysoPLipase"/>
</dbReference>
<reference evidence="5 6" key="1">
    <citation type="submission" date="2016-11" db="EMBL/GenBank/DDBJ databases">
        <authorList>
            <person name="Jaros S."/>
            <person name="Januszkiewicz K."/>
            <person name="Wedrychowicz H."/>
        </authorList>
    </citation>
    <scope>NUCLEOTIDE SEQUENCE [LARGE SCALE GENOMIC DNA]</scope>
    <source>
        <strain evidence="5 6">DSM 21074</strain>
    </source>
</reference>
<dbReference type="SUPFAM" id="SSF52151">
    <property type="entry name" value="FabD/lysophospholipase-like"/>
    <property type="match status" value="1"/>
</dbReference>
<feature type="short sequence motif" description="GXSXG" evidence="2">
    <location>
        <begin position="92"/>
        <end position="96"/>
    </location>
</feature>
<name>A0A1M6IRR2_9BACT</name>
<gene>
    <name evidence="5" type="ORF">SAMN02745146_2946</name>
</gene>
<evidence type="ECO:0000256" key="1">
    <source>
        <dbReference type="ARBA" id="ARBA00023098"/>
    </source>
</evidence>
<evidence type="ECO:0000256" key="3">
    <source>
        <dbReference type="SAM" id="MobiDB-lite"/>
    </source>
</evidence>
<feature type="active site" description="Proton acceptor" evidence="2">
    <location>
        <position position="329"/>
    </location>
</feature>
<dbReference type="PROSITE" id="PS51635">
    <property type="entry name" value="PNPLA"/>
    <property type="match status" value="1"/>
</dbReference>
<feature type="compositionally biased region" description="Low complexity" evidence="3">
    <location>
        <begin position="8"/>
        <end position="19"/>
    </location>
</feature>
<feature type="short sequence motif" description="DGA/G" evidence="2">
    <location>
        <begin position="329"/>
        <end position="331"/>
    </location>
</feature>
<dbReference type="Gene3D" id="3.40.1090.10">
    <property type="entry name" value="Cytosolic phospholipase A2 catalytic domain"/>
    <property type="match status" value="1"/>
</dbReference>
<feature type="region of interest" description="Disordered" evidence="3">
    <location>
        <begin position="1"/>
        <end position="27"/>
    </location>
</feature>